<evidence type="ECO:0000313" key="2">
    <source>
        <dbReference type="Proteomes" id="UP000034366"/>
    </source>
</evidence>
<evidence type="ECO:0008006" key="3">
    <source>
        <dbReference type="Google" id="ProtNLM"/>
    </source>
</evidence>
<protein>
    <recommendedName>
        <fullName evidence="3">2'-5' RNA ligase</fullName>
    </recommendedName>
</protein>
<comment type="caution">
    <text evidence="1">The sequence shown here is derived from an EMBL/GenBank/DDBJ whole genome shotgun (WGS) entry which is preliminary data.</text>
</comment>
<dbReference type="Proteomes" id="UP000034366">
    <property type="component" value="Unassembled WGS sequence"/>
</dbReference>
<evidence type="ECO:0000313" key="1">
    <source>
        <dbReference type="EMBL" id="KKQ49505.1"/>
    </source>
</evidence>
<gene>
    <name evidence="1" type="ORF">US67_C0014G0007</name>
</gene>
<dbReference type="AlphaFoldDB" id="A0A0G0IES2"/>
<proteinExistence type="predicted"/>
<organism evidence="1 2">
    <name type="scientific">Candidatus Woesebacteria bacterium GW2011_GWD1_38_10</name>
    <dbReference type="NCBI Taxonomy" id="1618592"/>
    <lineage>
        <taxon>Bacteria</taxon>
        <taxon>Candidatus Woeseibacteriota</taxon>
    </lineage>
</organism>
<sequence length="179" mass="21153">MNLLLVLLPNKSIINKIFYLRDTIVRIKQGNLDLNAKKYPHISLVYFKDKNPTKIQKEKVVNLFSSFVFPLPIHLKIIKYDTWDNKVVAILDRKPLSDTIIKIEKLLEKNSIEIHKDYTALYGNYFDIKIARQVHKKDNETVTKLIEKTLPNKIGFDKIALIDRGWKEKDFLWKKTKED</sequence>
<reference evidence="1 2" key="1">
    <citation type="journal article" date="2015" name="Nature">
        <title>rRNA introns, odd ribosomes, and small enigmatic genomes across a large radiation of phyla.</title>
        <authorList>
            <person name="Brown C.T."/>
            <person name="Hug L.A."/>
            <person name="Thomas B.C."/>
            <person name="Sharon I."/>
            <person name="Castelle C.J."/>
            <person name="Singh A."/>
            <person name="Wilkins M.J."/>
            <person name="Williams K.H."/>
            <person name="Banfield J.F."/>
        </authorList>
    </citation>
    <scope>NUCLEOTIDE SEQUENCE [LARGE SCALE GENOMIC DNA]</scope>
</reference>
<accession>A0A0G0IES2</accession>
<dbReference type="EMBL" id="LBTW01000014">
    <property type="protein sequence ID" value="KKQ49505.1"/>
    <property type="molecule type" value="Genomic_DNA"/>
</dbReference>
<name>A0A0G0IES2_9BACT</name>